<feature type="transmembrane region" description="Helical" evidence="1">
    <location>
        <begin position="277"/>
        <end position="300"/>
    </location>
</feature>
<dbReference type="Proteomes" id="UP000282529">
    <property type="component" value="Unassembled WGS sequence"/>
</dbReference>
<dbReference type="AlphaFoldDB" id="A0A3N9P4F9"/>
<reference evidence="3 4" key="1">
    <citation type="submission" date="2018-11" db="EMBL/GenBank/DDBJ databases">
        <title>Genome sequence of strain 7197.</title>
        <authorList>
            <person name="Gao J."/>
            <person name="Sun J."/>
        </authorList>
    </citation>
    <scope>NUCLEOTIDE SEQUENCE [LARGE SCALE GENOMIC DNA]</scope>
    <source>
        <strain evidence="3 4">7197</strain>
    </source>
</reference>
<organism evidence="3 4">
    <name type="scientific">Paenibacillus rhizophilus</name>
    <dbReference type="NCBI Taxonomy" id="1850366"/>
    <lineage>
        <taxon>Bacteria</taxon>
        <taxon>Bacillati</taxon>
        <taxon>Bacillota</taxon>
        <taxon>Bacilli</taxon>
        <taxon>Bacillales</taxon>
        <taxon>Paenibacillaceae</taxon>
        <taxon>Paenibacillus</taxon>
    </lineage>
</organism>
<dbReference type="EMBL" id="RQPI01000008">
    <property type="protein sequence ID" value="RQW10655.1"/>
    <property type="molecule type" value="Genomic_DNA"/>
</dbReference>
<evidence type="ECO:0000313" key="3">
    <source>
        <dbReference type="EMBL" id="RQW10655.1"/>
    </source>
</evidence>
<feature type="chain" id="PRO_5038838709" evidence="2">
    <location>
        <begin position="24"/>
        <end position="363"/>
    </location>
</feature>
<feature type="signal peptide" evidence="2">
    <location>
        <begin position="1"/>
        <end position="23"/>
    </location>
</feature>
<keyword evidence="1" id="KW-0812">Transmembrane</keyword>
<name>A0A3N9P4F9_9BACL</name>
<evidence type="ECO:0000256" key="2">
    <source>
        <dbReference type="SAM" id="SignalP"/>
    </source>
</evidence>
<dbReference type="Pfam" id="PF13795">
    <property type="entry name" value="HupE_UreJ_2"/>
    <property type="match status" value="1"/>
</dbReference>
<dbReference type="RefSeq" id="WP_124696403.1">
    <property type="nucleotide sequence ID" value="NZ_JBHUFE010000010.1"/>
</dbReference>
<feature type="transmembrane region" description="Helical" evidence="1">
    <location>
        <begin position="252"/>
        <end position="270"/>
    </location>
</feature>
<dbReference type="OrthoDB" id="9808870at2"/>
<feature type="transmembrane region" description="Helical" evidence="1">
    <location>
        <begin position="224"/>
        <end position="246"/>
    </location>
</feature>
<protein>
    <submittedName>
        <fullName evidence="3">HupE/UreJ family protein</fullName>
    </submittedName>
</protein>
<gene>
    <name evidence="3" type="ORF">EH198_15495</name>
</gene>
<accession>A0A3N9P4F9</accession>
<keyword evidence="2" id="KW-0732">Signal</keyword>
<feature type="transmembrane region" description="Helical" evidence="1">
    <location>
        <begin position="200"/>
        <end position="217"/>
    </location>
</feature>
<proteinExistence type="predicted"/>
<sequence>MVWKWSRRLAVFFSMLGFMLASGAPVSLAHGNNSLAYSDISAGDGFIKYVLQIDMYDLRAAAAPNDPDIGLSTPEVLERFVTGSKGDVEHYLLSHTSLYADSLPLTGKLTDLRVIQKENELQPFAEAVLTYPADRVPRSLLFHYDLVFDSDQWHINYVTVNLGDLKKEAVIVNELRDIHVGGASLNDTASHFVQLGIGRLFKGIESLLFIMLLLTGCRSLKQSLAAAAVFAGAISLSLTLAALNIADMPASFTASILPLSLICAALILLPNRSNFKFLIGLAGLFGLLHGFGFAEALYGLRAEDGYFAASWIAFIAGVEAGLVIAAAVWYAAILLLRSIGRSVPALQAAAGLFGLIVFLIKSF</sequence>
<dbReference type="InterPro" id="IPR032809">
    <property type="entry name" value="Put_HupE_UreJ"/>
</dbReference>
<evidence type="ECO:0000256" key="1">
    <source>
        <dbReference type="SAM" id="Phobius"/>
    </source>
</evidence>
<keyword evidence="1" id="KW-1133">Transmembrane helix</keyword>
<comment type="caution">
    <text evidence="3">The sequence shown here is derived from an EMBL/GenBank/DDBJ whole genome shotgun (WGS) entry which is preliminary data.</text>
</comment>
<keyword evidence="1" id="KW-0472">Membrane</keyword>
<keyword evidence="4" id="KW-1185">Reference proteome</keyword>
<feature type="transmembrane region" description="Helical" evidence="1">
    <location>
        <begin position="306"/>
        <end position="336"/>
    </location>
</feature>
<evidence type="ECO:0000313" key="4">
    <source>
        <dbReference type="Proteomes" id="UP000282529"/>
    </source>
</evidence>
<feature type="transmembrane region" description="Helical" evidence="1">
    <location>
        <begin position="343"/>
        <end position="360"/>
    </location>
</feature>